<evidence type="ECO:0000313" key="2">
    <source>
        <dbReference type="Proteomes" id="UP000612899"/>
    </source>
</evidence>
<evidence type="ECO:0008006" key="3">
    <source>
        <dbReference type="Google" id="ProtNLM"/>
    </source>
</evidence>
<comment type="caution">
    <text evidence="1">The sequence shown here is derived from an EMBL/GenBank/DDBJ whole genome shotgun (WGS) entry which is preliminary data.</text>
</comment>
<dbReference type="Pfam" id="PF13692">
    <property type="entry name" value="Glyco_trans_1_4"/>
    <property type="match status" value="1"/>
</dbReference>
<dbReference type="Gene3D" id="3.40.50.2000">
    <property type="entry name" value="Glycogen Phosphorylase B"/>
    <property type="match status" value="1"/>
</dbReference>
<organism evidence="1 2">
    <name type="scientific">Rhizocola hellebori</name>
    <dbReference type="NCBI Taxonomy" id="1392758"/>
    <lineage>
        <taxon>Bacteria</taxon>
        <taxon>Bacillati</taxon>
        <taxon>Actinomycetota</taxon>
        <taxon>Actinomycetes</taxon>
        <taxon>Micromonosporales</taxon>
        <taxon>Micromonosporaceae</taxon>
        <taxon>Rhizocola</taxon>
    </lineage>
</organism>
<dbReference type="AlphaFoldDB" id="A0A8J3VJA7"/>
<dbReference type="EMBL" id="BONY01000040">
    <property type="protein sequence ID" value="GIH07813.1"/>
    <property type="molecule type" value="Genomic_DNA"/>
</dbReference>
<gene>
    <name evidence="1" type="ORF">Rhe02_58800</name>
</gene>
<dbReference type="SUPFAM" id="SSF53756">
    <property type="entry name" value="UDP-Glycosyltransferase/glycogen phosphorylase"/>
    <property type="match status" value="1"/>
</dbReference>
<sequence length="373" mass="40056">MTVALFDDFTDTVLGHHPDFTVGLANAAPTLAGADPVRLYCPPGYLDECPLRDGVVHRPTVGRSPGSVGVKLSYSRLVDPANLAAASRDAAAHGASVFINCYLDENYAAWPAAQTGLRYVHSLHRPGYFGLQVADHLGRLSLAELLTEITPDGLFVVHSAAGERLASEFIDASRLVRSAWPAASRSEVAAWFDAAAVPTDDDPYLLSIGSARSDKGTDLLMSALTEWHRLRIVGQQYQGMQAHLAGRHPHARVEWETGWISRQRLGQAIAGAAVIVFPYQPEFTDYGGASGALAQALTFGKPIIVSEVLADQVPDSPACRVVPTGSAAALRQAIDDALGDLPALHQAAGELRKYVEEHHTYEGHLERILDRCG</sequence>
<protein>
    <recommendedName>
        <fullName evidence="3">Glycosyltransferase</fullName>
    </recommendedName>
</protein>
<dbReference type="CDD" id="cd03801">
    <property type="entry name" value="GT4_PimA-like"/>
    <property type="match status" value="1"/>
</dbReference>
<dbReference type="Proteomes" id="UP000612899">
    <property type="component" value="Unassembled WGS sequence"/>
</dbReference>
<proteinExistence type="predicted"/>
<accession>A0A8J3VJA7</accession>
<reference evidence="1" key="1">
    <citation type="submission" date="2021-01" db="EMBL/GenBank/DDBJ databases">
        <title>Whole genome shotgun sequence of Rhizocola hellebori NBRC 109834.</title>
        <authorList>
            <person name="Komaki H."/>
            <person name="Tamura T."/>
        </authorList>
    </citation>
    <scope>NUCLEOTIDE SEQUENCE</scope>
    <source>
        <strain evidence="1">NBRC 109834</strain>
    </source>
</reference>
<name>A0A8J3VJA7_9ACTN</name>
<keyword evidence="2" id="KW-1185">Reference proteome</keyword>
<dbReference type="RefSeq" id="WP_203911585.1">
    <property type="nucleotide sequence ID" value="NZ_BONY01000040.1"/>
</dbReference>
<evidence type="ECO:0000313" key="1">
    <source>
        <dbReference type="EMBL" id="GIH07813.1"/>
    </source>
</evidence>